<protein>
    <submittedName>
        <fullName evidence="2">Pimeloyl-ACP methyl ester carboxylesterase</fullName>
    </submittedName>
</protein>
<dbReference type="PRINTS" id="PR00111">
    <property type="entry name" value="ABHYDROLASE"/>
</dbReference>
<evidence type="ECO:0000313" key="3">
    <source>
        <dbReference type="Proteomes" id="UP000238362"/>
    </source>
</evidence>
<dbReference type="InterPro" id="IPR000073">
    <property type="entry name" value="AB_hydrolase_1"/>
</dbReference>
<name>A0A2T0M1E8_9PSEU</name>
<sequence length="244" mass="25789">MRSEYTWACGTRVHAEVAGPPDGPGVVCVHGLGCSHRYFRPLMRRLATTARVSAPDLPGFGGTPGPGSALDVRGMSLALAGWLRATGRGGSVLVGNSAGCQVIVDLAVHAPGLLGPVVLNGPTIDRCARTMPRQLGRLLADAPRERPTLWAVLAWDYLRGGPLRALATLRHLLADPVEDKLGQVRGPAVVVWGARDPIVPRRWAREVAEGLPHGALVEVPGAPHAVNFTDPDPLARVVRTLLPS</sequence>
<dbReference type="Gene3D" id="3.40.50.1820">
    <property type="entry name" value="alpha/beta hydrolase"/>
    <property type="match status" value="1"/>
</dbReference>
<proteinExistence type="predicted"/>
<dbReference type="RefSeq" id="WP_106177467.1">
    <property type="nucleotide sequence ID" value="NZ_PVNH01000002.1"/>
</dbReference>
<dbReference type="OrthoDB" id="27092at2"/>
<evidence type="ECO:0000259" key="1">
    <source>
        <dbReference type="Pfam" id="PF12697"/>
    </source>
</evidence>
<gene>
    <name evidence="2" type="ORF">B0I33_102501</name>
</gene>
<keyword evidence="3" id="KW-1185">Reference proteome</keyword>
<evidence type="ECO:0000313" key="2">
    <source>
        <dbReference type="EMBL" id="PRX50380.1"/>
    </source>
</evidence>
<dbReference type="PANTHER" id="PTHR43689:SF8">
    <property type="entry name" value="ALPHA_BETA-HYDROLASES SUPERFAMILY PROTEIN"/>
    <property type="match status" value="1"/>
</dbReference>
<organism evidence="2 3">
    <name type="scientific">Prauserella shujinwangii</name>
    <dbReference type="NCBI Taxonomy" id="1453103"/>
    <lineage>
        <taxon>Bacteria</taxon>
        <taxon>Bacillati</taxon>
        <taxon>Actinomycetota</taxon>
        <taxon>Actinomycetes</taxon>
        <taxon>Pseudonocardiales</taxon>
        <taxon>Pseudonocardiaceae</taxon>
        <taxon>Prauserella</taxon>
    </lineage>
</organism>
<dbReference type="Proteomes" id="UP000238362">
    <property type="component" value="Unassembled WGS sequence"/>
</dbReference>
<dbReference type="GO" id="GO:0003824">
    <property type="term" value="F:catalytic activity"/>
    <property type="evidence" value="ECO:0007669"/>
    <property type="project" value="UniProtKB-ARBA"/>
</dbReference>
<feature type="domain" description="AB hydrolase-1" evidence="1">
    <location>
        <begin position="26"/>
        <end position="236"/>
    </location>
</feature>
<reference evidence="2 3" key="1">
    <citation type="submission" date="2018-03" db="EMBL/GenBank/DDBJ databases">
        <title>Genomic Encyclopedia of Type Strains, Phase III (KMG-III): the genomes of soil and plant-associated and newly described type strains.</title>
        <authorList>
            <person name="Whitman W."/>
        </authorList>
    </citation>
    <scope>NUCLEOTIDE SEQUENCE [LARGE SCALE GENOMIC DNA]</scope>
    <source>
        <strain evidence="2 3">CGMCC 4.7125</strain>
    </source>
</reference>
<dbReference type="EMBL" id="PVNH01000002">
    <property type="protein sequence ID" value="PRX50380.1"/>
    <property type="molecule type" value="Genomic_DNA"/>
</dbReference>
<dbReference type="InterPro" id="IPR029058">
    <property type="entry name" value="AB_hydrolase_fold"/>
</dbReference>
<dbReference type="Pfam" id="PF12697">
    <property type="entry name" value="Abhydrolase_6"/>
    <property type="match status" value="1"/>
</dbReference>
<comment type="caution">
    <text evidence="2">The sequence shown here is derived from an EMBL/GenBank/DDBJ whole genome shotgun (WGS) entry which is preliminary data.</text>
</comment>
<accession>A0A2T0M1E8</accession>
<dbReference type="AlphaFoldDB" id="A0A2T0M1E8"/>
<dbReference type="PANTHER" id="PTHR43689">
    <property type="entry name" value="HYDROLASE"/>
    <property type="match status" value="1"/>
</dbReference>
<dbReference type="SUPFAM" id="SSF53474">
    <property type="entry name" value="alpha/beta-Hydrolases"/>
    <property type="match status" value="1"/>
</dbReference>